<keyword evidence="3" id="KW-1185">Reference proteome</keyword>
<sequence length="106" mass="11318">MKVVKAALFLSIALLAGCATKQYPQAPSLTPEEVAVFDCKALDQEIAKVHSMQNQIKETGSFDGRTVLGFMGDFGLGNGLAKSAATEKANARLMQLQNIKASKNCQ</sequence>
<evidence type="ECO:0008006" key="4">
    <source>
        <dbReference type="Google" id="ProtNLM"/>
    </source>
</evidence>
<reference evidence="2 3" key="1">
    <citation type="submission" date="2017-02" db="EMBL/GenBank/DDBJ databases">
        <title>Complete genome sequence of the drought resistance-promoting endophyte Pantoea alhagi LTYR-11Z.</title>
        <authorList>
            <person name="Zhang L."/>
        </authorList>
    </citation>
    <scope>NUCLEOTIDE SEQUENCE [LARGE SCALE GENOMIC DNA]</scope>
    <source>
        <strain evidence="2 3">LTYR-11Z</strain>
    </source>
</reference>
<keyword evidence="1" id="KW-0732">Signal</keyword>
<accession>A0A1W6B877</accession>
<dbReference type="AlphaFoldDB" id="A0A1W6B877"/>
<evidence type="ECO:0000313" key="3">
    <source>
        <dbReference type="Proteomes" id="UP000192900"/>
    </source>
</evidence>
<protein>
    <recommendedName>
        <fullName evidence="4">Lipoprotein</fullName>
    </recommendedName>
</protein>
<feature type="chain" id="PRO_5013229995" description="Lipoprotein" evidence="1">
    <location>
        <begin position="22"/>
        <end position="106"/>
    </location>
</feature>
<dbReference type="EMBL" id="CP019706">
    <property type="protein sequence ID" value="ARJ43269.1"/>
    <property type="molecule type" value="Genomic_DNA"/>
</dbReference>
<dbReference type="Proteomes" id="UP000192900">
    <property type="component" value="Chromosome"/>
</dbReference>
<dbReference type="PROSITE" id="PS51257">
    <property type="entry name" value="PROKAR_LIPOPROTEIN"/>
    <property type="match status" value="1"/>
</dbReference>
<proteinExistence type="predicted"/>
<dbReference type="KEGG" id="palh:B1H58_15330"/>
<gene>
    <name evidence="2" type="ORF">B1H58_15330</name>
</gene>
<organism evidence="2 3">
    <name type="scientific">Pantoea alhagi</name>
    <dbReference type="NCBI Taxonomy" id="1891675"/>
    <lineage>
        <taxon>Bacteria</taxon>
        <taxon>Pseudomonadati</taxon>
        <taxon>Pseudomonadota</taxon>
        <taxon>Gammaproteobacteria</taxon>
        <taxon>Enterobacterales</taxon>
        <taxon>Erwiniaceae</taxon>
        <taxon>Pantoea</taxon>
    </lineage>
</organism>
<evidence type="ECO:0000256" key="1">
    <source>
        <dbReference type="SAM" id="SignalP"/>
    </source>
</evidence>
<dbReference type="RefSeq" id="WP_085071325.1">
    <property type="nucleotide sequence ID" value="NZ_CP019706.1"/>
</dbReference>
<evidence type="ECO:0000313" key="2">
    <source>
        <dbReference type="EMBL" id="ARJ43269.1"/>
    </source>
</evidence>
<dbReference type="OrthoDB" id="7206526at2"/>
<feature type="signal peptide" evidence="1">
    <location>
        <begin position="1"/>
        <end position="21"/>
    </location>
</feature>
<dbReference type="STRING" id="1891675.B1H58_15330"/>
<name>A0A1W6B877_9GAMM</name>